<protein>
    <submittedName>
        <fullName evidence="10">Molybdopterin oxidoreductase</fullName>
    </submittedName>
</protein>
<dbReference type="PROSITE" id="PS51669">
    <property type="entry name" value="4FE4S_MOW_BIS_MGD"/>
    <property type="match status" value="1"/>
</dbReference>
<dbReference type="Proteomes" id="UP000001572">
    <property type="component" value="Chromosome"/>
</dbReference>
<dbReference type="AlphaFoldDB" id="A6TMW4"/>
<dbReference type="Gene3D" id="3.40.50.12440">
    <property type="match status" value="1"/>
</dbReference>
<dbReference type="SUPFAM" id="SSF50692">
    <property type="entry name" value="ADC-like"/>
    <property type="match status" value="1"/>
</dbReference>
<evidence type="ECO:0000256" key="7">
    <source>
        <dbReference type="ARBA" id="ARBA00023004"/>
    </source>
</evidence>
<dbReference type="GO" id="GO:0009055">
    <property type="term" value="F:electron transfer activity"/>
    <property type="evidence" value="ECO:0007669"/>
    <property type="project" value="TreeGrafter"/>
</dbReference>
<dbReference type="Gene3D" id="3.40.228.10">
    <property type="entry name" value="Dimethylsulfoxide Reductase, domain 2"/>
    <property type="match status" value="1"/>
</dbReference>
<dbReference type="Gene3D" id="2.40.40.20">
    <property type="match status" value="1"/>
</dbReference>
<keyword evidence="5" id="KW-0732">Signal</keyword>
<sequence length="854" mass="95700">MINFIERTINHKLSRRSFLKWSAISSTSVMLAGYENVLAEMSVEEAQEIKKEEGKWVTAACWHNCGGRCLNKAYVVDGMLIRQKTDDTHEDSTEFPQQRACARGRAQRKQVLGADRLKYPMKRKHWAPGGGNKELRGKDEWVRISWEEAIDIVADELKRTKENYGNESIYLLRGAEMQRPISLFGGYVSNYGSRSRGAWEQAMKPILGVSRKSHIINDRMDLLNAKLIVLWGNNPAWSSAGLPMYNLLQAKKAGVKFISVDPFYNASASVLADEFIPIRPATDTPLLLGIAYVMITEDSPERPLIDWQFLNRCTVGFDAEHMPQGADPKENFKDYVLGTYDGTPKTPEWASEITGTPIEVIRSFALELGTTKPATVLFGWNSARIEKAQHVPLAQVAVGAMTGNMGIPGGAFGVSCQEPATNGGPALVRPGDSQLQAIKNPLSSVKLCSNEHWNAILTGKYTAGKDDIKDIDIRMIYHSGHSSLNQTNNTNKGIKAHKKVEFVVTNQFSLNPNAAYSDVVLPITTQWERYGTVLTGNREILIWASQVIEPLFEAKDDMWIAKEVGKRLSIDSVEIEPLSLKQQIFNEIAGASVMKENGTGYEPLVTITEGDISEFDVEGTPQLGRISIMEFKEQGIYQVPRKQNDKFVFISNDKFREDPENNPLDTESGKIEIHCRQLAEIVTNAGWNEGYPIAKYVPPTEGYEATYADWNKKIKGKYPLQLCNIHIQRQTHSVMGDVPWLRETFPNDIIINPKDAKSRGIKDGDVVRMFNDHGSVIRRVYVTERVMPEVVLLGQGSWVDLDEEGNCRAGSVNILSGDYPSGPNIESFQACIVEVEKYEKQLEPDHNWPQRIVL</sequence>
<dbReference type="PROSITE" id="PS51318">
    <property type="entry name" value="TAT"/>
    <property type="match status" value="1"/>
</dbReference>
<dbReference type="RefSeq" id="WP_012062573.1">
    <property type="nucleotide sequence ID" value="NC_009633.1"/>
</dbReference>
<keyword evidence="11" id="KW-1185">Reference proteome</keyword>
<accession>A6TMW4</accession>
<keyword evidence="7" id="KW-0408">Iron</keyword>
<dbReference type="KEGG" id="amt:Amet_1330"/>
<dbReference type="HOGENOM" id="CLU_000422_13_3_9"/>
<dbReference type="InterPro" id="IPR050612">
    <property type="entry name" value="Prok_Mopterin_Oxidored"/>
</dbReference>
<comment type="similarity">
    <text evidence="2">Belongs to the prokaryotic molybdopterin-containing oxidoreductase family.</text>
</comment>
<dbReference type="GO" id="GO:0030288">
    <property type="term" value="C:outer membrane-bounded periplasmic space"/>
    <property type="evidence" value="ECO:0007669"/>
    <property type="project" value="TreeGrafter"/>
</dbReference>
<dbReference type="PANTHER" id="PTHR43742:SF3">
    <property type="entry name" value="DIMETHYL SULFOXIDE REDUCTASE DMSA"/>
    <property type="match status" value="1"/>
</dbReference>
<dbReference type="PANTHER" id="PTHR43742">
    <property type="entry name" value="TRIMETHYLAMINE-N-OXIDE REDUCTASE"/>
    <property type="match status" value="1"/>
</dbReference>
<dbReference type="InterPro" id="IPR009010">
    <property type="entry name" value="Asp_de-COase-like_dom_sf"/>
</dbReference>
<dbReference type="GO" id="GO:0016491">
    <property type="term" value="F:oxidoreductase activity"/>
    <property type="evidence" value="ECO:0007669"/>
    <property type="project" value="UniProtKB-KW"/>
</dbReference>
<dbReference type="PROSITE" id="PS00932">
    <property type="entry name" value="MOLYBDOPTERIN_PROK_3"/>
    <property type="match status" value="1"/>
</dbReference>
<dbReference type="OrthoDB" id="9803192at2"/>
<dbReference type="GO" id="GO:0043546">
    <property type="term" value="F:molybdopterin cofactor binding"/>
    <property type="evidence" value="ECO:0007669"/>
    <property type="project" value="InterPro"/>
</dbReference>
<reference evidence="11" key="1">
    <citation type="journal article" date="2016" name="Genome Announc.">
        <title>Complete genome sequence of Alkaliphilus metalliredigens strain QYMF, an alkaliphilic and metal-reducing bacterium isolated from borax-contaminated leachate ponds.</title>
        <authorList>
            <person name="Hwang C."/>
            <person name="Copeland A."/>
            <person name="Lucas S."/>
            <person name="Lapidus A."/>
            <person name="Barry K."/>
            <person name="Detter J.C."/>
            <person name="Glavina Del Rio T."/>
            <person name="Hammon N."/>
            <person name="Israni S."/>
            <person name="Dalin E."/>
            <person name="Tice H."/>
            <person name="Pitluck S."/>
            <person name="Chertkov O."/>
            <person name="Brettin T."/>
            <person name="Bruce D."/>
            <person name="Han C."/>
            <person name="Schmutz J."/>
            <person name="Larimer F."/>
            <person name="Land M.L."/>
            <person name="Hauser L."/>
            <person name="Kyrpides N."/>
            <person name="Mikhailova N."/>
            <person name="Ye Q."/>
            <person name="Zhou J."/>
            <person name="Richardson P."/>
            <person name="Fields M.W."/>
        </authorList>
    </citation>
    <scope>NUCLEOTIDE SEQUENCE [LARGE SCALE GENOMIC DNA]</scope>
    <source>
        <strain evidence="11">QYMF</strain>
    </source>
</reference>
<evidence type="ECO:0000256" key="1">
    <source>
        <dbReference type="ARBA" id="ARBA00001942"/>
    </source>
</evidence>
<keyword evidence="8" id="KW-0411">Iron-sulfur</keyword>
<dbReference type="Gene3D" id="3.40.50.740">
    <property type="match status" value="1"/>
</dbReference>
<dbReference type="STRING" id="293826.Amet_1330"/>
<keyword evidence="6" id="KW-0560">Oxidoreductase</keyword>
<evidence type="ECO:0000256" key="6">
    <source>
        <dbReference type="ARBA" id="ARBA00023002"/>
    </source>
</evidence>
<evidence type="ECO:0000256" key="5">
    <source>
        <dbReference type="ARBA" id="ARBA00022729"/>
    </source>
</evidence>
<dbReference type="Pfam" id="PF00384">
    <property type="entry name" value="Molybdopterin"/>
    <property type="match status" value="1"/>
</dbReference>
<dbReference type="InterPro" id="IPR006311">
    <property type="entry name" value="TAT_signal"/>
</dbReference>
<gene>
    <name evidence="10" type="ordered locus">Amet_1330</name>
</gene>
<dbReference type="GO" id="GO:0009061">
    <property type="term" value="P:anaerobic respiration"/>
    <property type="evidence" value="ECO:0007669"/>
    <property type="project" value="TreeGrafter"/>
</dbReference>
<dbReference type="InterPro" id="IPR006963">
    <property type="entry name" value="Mopterin_OxRdtase_4Fe-4S_dom"/>
</dbReference>
<dbReference type="SMART" id="SM00926">
    <property type="entry name" value="Molybdop_Fe4S4"/>
    <property type="match status" value="1"/>
</dbReference>
<keyword evidence="3" id="KW-0500">Molybdenum</keyword>
<dbReference type="InterPro" id="IPR006655">
    <property type="entry name" value="Mopterin_OxRdtase_prok_CS"/>
</dbReference>
<comment type="cofactor">
    <cofactor evidence="1">
        <name>Mo-bis(molybdopterin guanine dinucleotide)</name>
        <dbReference type="ChEBI" id="CHEBI:60539"/>
    </cofactor>
</comment>
<evidence type="ECO:0000313" key="11">
    <source>
        <dbReference type="Proteomes" id="UP000001572"/>
    </source>
</evidence>
<evidence type="ECO:0000256" key="8">
    <source>
        <dbReference type="ARBA" id="ARBA00023014"/>
    </source>
</evidence>
<dbReference type="Pfam" id="PF01568">
    <property type="entry name" value="Molydop_binding"/>
    <property type="match status" value="1"/>
</dbReference>
<dbReference type="EMBL" id="CP000724">
    <property type="protein sequence ID" value="ABR47532.1"/>
    <property type="molecule type" value="Genomic_DNA"/>
</dbReference>
<keyword evidence="4" id="KW-0479">Metal-binding</keyword>
<evidence type="ECO:0000256" key="2">
    <source>
        <dbReference type="ARBA" id="ARBA00010312"/>
    </source>
</evidence>
<dbReference type="InterPro" id="IPR006657">
    <property type="entry name" value="MoPterin_dinucl-bd_dom"/>
</dbReference>
<dbReference type="SUPFAM" id="SSF53706">
    <property type="entry name" value="Formate dehydrogenase/DMSO reductase, domains 1-3"/>
    <property type="match status" value="1"/>
</dbReference>
<feature type="domain" description="4Fe-4S Mo/W bis-MGD-type" evidence="9">
    <location>
        <begin position="54"/>
        <end position="115"/>
    </location>
</feature>
<evidence type="ECO:0000313" key="10">
    <source>
        <dbReference type="EMBL" id="ABR47532.1"/>
    </source>
</evidence>
<evidence type="ECO:0000256" key="3">
    <source>
        <dbReference type="ARBA" id="ARBA00022505"/>
    </source>
</evidence>
<name>A6TMW4_ALKMQ</name>
<organism evidence="10 11">
    <name type="scientific">Alkaliphilus metalliredigens (strain QYMF)</name>
    <dbReference type="NCBI Taxonomy" id="293826"/>
    <lineage>
        <taxon>Bacteria</taxon>
        <taxon>Bacillati</taxon>
        <taxon>Bacillota</taxon>
        <taxon>Clostridia</taxon>
        <taxon>Peptostreptococcales</taxon>
        <taxon>Natronincolaceae</taxon>
        <taxon>Alkaliphilus</taxon>
    </lineage>
</organism>
<dbReference type="eggNOG" id="COG0243">
    <property type="taxonomic scope" value="Bacteria"/>
</dbReference>
<evidence type="ECO:0000259" key="9">
    <source>
        <dbReference type="PROSITE" id="PS51669"/>
    </source>
</evidence>
<dbReference type="GO" id="GO:0030151">
    <property type="term" value="F:molybdenum ion binding"/>
    <property type="evidence" value="ECO:0007669"/>
    <property type="project" value="TreeGrafter"/>
</dbReference>
<evidence type="ECO:0000256" key="4">
    <source>
        <dbReference type="ARBA" id="ARBA00022723"/>
    </source>
</evidence>
<proteinExistence type="inferred from homology"/>
<dbReference type="GO" id="GO:0051536">
    <property type="term" value="F:iron-sulfur cluster binding"/>
    <property type="evidence" value="ECO:0007669"/>
    <property type="project" value="UniProtKB-KW"/>
</dbReference>
<dbReference type="InterPro" id="IPR006656">
    <property type="entry name" value="Mopterin_OxRdtase"/>
</dbReference>